<evidence type="ECO:0000313" key="2">
    <source>
        <dbReference type="EMBL" id="SVC59965.1"/>
    </source>
</evidence>
<keyword evidence="1" id="KW-1133">Transmembrane helix</keyword>
<organism evidence="2">
    <name type="scientific">marine metagenome</name>
    <dbReference type="NCBI Taxonomy" id="408172"/>
    <lineage>
        <taxon>unclassified sequences</taxon>
        <taxon>metagenomes</taxon>
        <taxon>ecological metagenomes</taxon>
    </lineage>
</organism>
<proteinExistence type="predicted"/>
<protein>
    <submittedName>
        <fullName evidence="2">Uncharacterized protein</fullName>
    </submittedName>
</protein>
<evidence type="ECO:0000256" key="1">
    <source>
        <dbReference type="SAM" id="Phobius"/>
    </source>
</evidence>
<dbReference type="EMBL" id="UINC01100142">
    <property type="protein sequence ID" value="SVC59965.1"/>
    <property type="molecule type" value="Genomic_DNA"/>
</dbReference>
<feature type="transmembrane region" description="Helical" evidence="1">
    <location>
        <begin position="218"/>
        <end position="237"/>
    </location>
</feature>
<keyword evidence="1" id="KW-0812">Transmembrane</keyword>
<feature type="non-terminal residue" evidence="2">
    <location>
        <position position="243"/>
    </location>
</feature>
<feature type="transmembrane region" description="Helical" evidence="1">
    <location>
        <begin position="139"/>
        <end position="162"/>
    </location>
</feature>
<gene>
    <name evidence="2" type="ORF">METZ01_LOCUS312819</name>
</gene>
<accession>A0A382NI18</accession>
<sequence>MKEVDKKTYELIAEEIDTGNTQKALWTKAFSDAEGDDKRTEALYIKYRFEEISNEELEYHEDEWDDEDSLIKNKSFGETSSPKNSLQDEAMTTSELVKDGNQYFLDYQNKISSQKRINKYVSDMKKQSYPKVTPKIDGFLAVVGFFLVLICIFFGLCSFLQFSSPHDLQYLVFHHGLFYQRPDLFYEYVELYQWRLFGEFLLILFLTFKFFKKSKDFVAIYCVGIPVDILVAYSLYYQLVLEV</sequence>
<dbReference type="AlphaFoldDB" id="A0A382NI18"/>
<keyword evidence="1" id="KW-0472">Membrane</keyword>
<name>A0A382NI18_9ZZZZ</name>
<feature type="transmembrane region" description="Helical" evidence="1">
    <location>
        <begin position="192"/>
        <end position="211"/>
    </location>
</feature>
<reference evidence="2" key="1">
    <citation type="submission" date="2018-05" db="EMBL/GenBank/DDBJ databases">
        <authorList>
            <person name="Lanie J.A."/>
            <person name="Ng W.-L."/>
            <person name="Kazmierczak K.M."/>
            <person name="Andrzejewski T.M."/>
            <person name="Davidsen T.M."/>
            <person name="Wayne K.J."/>
            <person name="Tettelin H."/>
            <person name="Glass J.I."/>
            <person name="Rusch D."/>
            <person name="Podicherti R."/>
            <person name="Tsui H.-C.T."/>
            <person name="Winkler M.E."/>
        </authorList>
    </citation>
    <scope>NUCLEOTIDE SEQUENCE</scope>
</reference>